<dbReference type="GO" id="GO:0071011">
    <property type="term" value="C:precatalytic spliceosome"/>
    <property type="evidence" value="ECO:0007669"/>
    <property type="project" value="TreeGrafter"/>
</dbReference>
<protein>
    <recommendedName>
        <fullName evidence="9">U4/U6.U5 small nuclear ribonucleoprotein 27kDa protein domain-containing protein</fullName>
    </recommendedName>
</protein>
<comment type="function">
    <text evidence="1">May play a role in mRNA splicing.</text>
</comment>
<keyword evidence="7" id="KW-0539">Nucleus</keyword>
<dbReference type="GO" id="GO:0006397">
    <property type="term" value="P:mRNA processing"/>
    <property type="evidence" value="ECO:0007669"/>
    <property type="project" value="UniProtKB-KW"/>
</dbReference>
<evidence type="ECO:0000256" key="2">
    <source>
        <dbReference type="ARBA" id="ARBA00004123"/>
    </source>
</evidence>
<comment type="subunit">
    <text evidence="4">Part of a tri-snRNP complex.</text>
</comment>
<feature type="compositionally biased region" description="Basic residues" evidence="8">
    <location>
        <begin position="132"/>
        <end position="141"/>
    </location>
</feature>
<dbReference type="Pfam" id="PF08648">
    <property type="entry name" value="SNRNP27"/>
    <property type="match status" value="1"/>
</dbReference>
<dbReference type="InterPro" id="IPR013957">
    <property type="entry name" value="SNRNP27"/>
</dbReference>
<name>A0AAD9G6V1_BABDI</name>
<evidence type="ECO:0000256" key="5">
    <source>
        <dbReference type="ARBA" id="ARBA00022664"/>
    </source>
</evidence>
<comment type="similarity">
    <text evidence="3">Belongs to the SNUT3 family.</text>
</comment>
<keyword evidence="6" id="KW-0508">mRNA splicing</keyword>
<dbReference type="GO" id="GO:0008380">
    <property type="term" value="P:RNA splicing"/>
    <property type="evidence" value="ECO:0007669"/>
    <property type="project" value="UniProtKB-KW"/>
</dbReference>
<evidence type="ECO:0000259" key="9">
    <source>
        <dbReference type="Pfam" id="PF08648"/>
    </source>
</evidence>
<accession>A0AAD9G6V1</accession>
<feature type="compositionally biased region" description="Basic and acidic residues" evidence="8">
    <location>
        <begin position="43"/>
        <end position="111"/>
    </location>
</feature>
<feature type="region of interest" description="Disordered" evidence="8">
    <location>
        <begin position="1"/>
        <end position="164"/>
    </location>
</feature>
<evidence type="ECO:0000256" key="3">
    <source>
        <dbReference type="ARBA" id="ARBA00008218"/>
    </source>
</evidence>
<dbReference type="PANTHER" id="PTHR31077">
    <property type="entry name" value="U4/U6.U5 SMALL NUCLEAR RIBONUCLEOPROTEIN 27 KDA PROTEIN"/>
    <property type="match status" value="1"/>
</dbReference>
<gene>
    <name evidence="10" type="ORF">X943_001657</name>
</gene>
<comment type="subcellular location">
    <subcellularLocation>
        <location evidence="2">Nucleus</location>
    </subcellularLocation>
</comment>
<evidence type="ECO:0000256" key="1">
    <source>
        <dbReference type="ARBA" id="ARBA00003632"/>
    </source>
</evidence>
<dbReference type="PANTHER" id="PTHR31077:SF1">
    <property type="entry name" value="U4_U6.U5 SMALL NUCLEAR RIBONUCLEOPROTEIN 27 KDA PROTEIN"/>
    <property type="match status" value="1"/>
</dbReference>
<dbReference type="Proteomes" id="UP001195914">
    <property type="component" value="Unassembled WGS sequence"/>
</dbReference>
<feature type="compositionally biased region" description="Basic and acidic residues" evidence="8">
    <location>
        <begin position="1"/>
        <end position="22"/>
    </location>
</feature>
<feature type="domain" description="U4/U6.U5 small nuclear ribonucleoprotein 27kDa protein" evidence="9">
    <location>
        <begin position="171"/>
        <end position="226"/>
    </location>
</feature>
<evidence type="ECO:0000256" key="6">
    <source>
        <dbReference type="ARBA" id="ARBA00023187"/>
    </source>
</evidence>
<dbReference type="AlphaFoldDB" id="A0AAD9G6V1"/>
<organism evidence="10 11">
    <name type="scientific">Babesia divergens</name>
    <dbReference type="NCBI Taxonomy" id="32595"/>
    <lineage>
        <taxon>Eukaryota</taxon>
        <taxon>Sar</taxon>
        <taxon>Alveolata</taxon>
        <taxon>Apicomplexa</taxon>
        <taxon>Aconoidasida</taxon>
        <taxon>Piroplasmida</taxon>
        <taxon>Babesiidae</taxon>
        <taxon>Babesia</taxon>
    </lineage>
</organism>
<comment type="caution">
    <text evidence="10">The sequence shown here is derived from an EMBL/GenBank/DDBJ whole genome shotgun (WGS) entry which is preliminary data.</text>
</comment>
<evidence type="ECO:0000313" key="10">
    <source>
        <dbReference type="EMBL" id="KAK1932974.1"/>
    </source>
</evidence>
<proteinExistence type="inferred from homology"/>
<evidence type="ECO:0000256" key="7">
    <source>
        <dbReference type="ARBA" id="ARBA00023242"/>
    </source>
</evidence>
<evidence type="ECO:0000313" key="11">
    <source>
        <dbReference type="Proteomes" id="UP001195914"/>
    </source>
</evidence>
<dbReference type="EMBL" id="JAHBMH010000073">
    <property type="protein sequence ID" value="KAK1932974.1"/>
    <property type="molecule type" value="Genomic_DNA"/>
</dbReference>
<evidence type="ECO:0000256" key="4">
    <source>
        <dbReference type="ARBA" id="ARBA00011825"/>
    </source>
</evidence>
<keyword evidence="11" id="KW-1185">Reference proteome</keyword>
<evidence type="ECO:0000256" key="8">
    <source>
        <dbReference type="SAM" id="MobiDB-lite"/>
    </source>
</evidence>
<feature type="compositionally biased region" description="Basic and acidic residues" evidence="8">
    <location>
        <begin position="121"/>
        <end position="131"/>
    </location>
</feature>
<reference evidence="10" key="2">
    <citation type="submission" date="2021-05" db="EMBL/GenBank/DDBJ databases">
        <authorList>
            <person name="Pain A."/>
        </authorList>
    </citation>
    <scope>NUCLEOTIDE SEQUENCE</scope>
    <source>
        <strain evidence="10">1802A</strain>
    </source>
</reference>
<keyword evidence="5" id="KW-0507">mRNA processing</keyword>
<reference evidence="10" key="1">
    <citation type="journal article" date="2014" name="Nucleic Acids Res.">
        <title>The evolutionary dynamics of variant antigen genes in Babesia reveal a history of genomic innovation underlying host-parasite interaction.</title>
        <authorList>
            <person name="Jackson A.P."/>
            <person name="Otto T.D."/>
            <person name="Darby A."/>
            <person name="Ramaprasad A."/>
            <person name="Xia D."/>
            <person name="Echaide I.E."/>
            <person name="Farber M."/>
            <person name="Gahlot S."/>
            <person name="Gamble J."/>
            <person name="Gupta D."/>
            <person name="Gupta Y."/>
            <person name="Jackson L."/>
            <person name="Malandrin L."/>
            <person name="Malas T.B."/>
            <person name="Moussa E."/>
            <person name="Nair M."/>
            <person name="Reid A.J."/>
            <person name="Sanders M."/>
            <person name="Sharma J."/>
            <person name="Tracey A."/>
            <person name="Quail M.A."/>
            <person name="Weir W."/>
            <person name="Wastling J.M."/>
            <person name="Hall N."/>
            <person name="Willadsen P."/>
            <person name="Lingelbach K."/>
            <person name="Shiels B."/>
            <person name="Tait A."/>
            <person name="Berriman M."/>
            <person name="Allred D.R."/>
            <person name="Pain A."/>
        </authorList>
    </citation>
    <scope>NUCLEOTIDE SEQUENCE</scope>
    <source>
        <strain evidence="10">1802A</strain>
    </source>
</reference>
<sequence length="227" mass="26916">MESRSRYRSRSADRRRDYRDSPGNHSRYNSRGDRNYVSGGRSRGGERFRDRSARDVSVEARRRRDESYGREDRYERHPRDQRYGHDRGTRGRYRDVKERISDRSVGDDTEGRTSPNGRGTSRHDDHRNRYEKGHRKERRRSRSNDSTCSFGSRVSFGREEKVEEEVTEELDEESLLMKAMGFGEFATTKNKQHLDSDVSGVAKRSKRQYRQYMNRRGGFNRPLSPTF</sequence>